<dbReference type="EMBL" id="CACVAV010000430">
    <property type="protein sequence ID" value="CAA6826751.1"/>
    <property type="molecule type" value="Genomic_DNA"/>
</dbReference>
<dbReference type="PIRSF" id="PIRSF005572">
    <property type="entry name" value="NifS"/>
    <property type="match status" value="1"/>
</dbReference>
<sequence>MQFLTPDGVFGNPASRSHAYGWAAEEAVEEARGHVAALINANPKEIVWTSGATESNNLAIKGAAHFNQRRGKHIITVKTEHKAVLDTCRQLEREGFEVTYLDPEENGLLDLAKLEAAMRDDTTVVSVMHVNNEIGVIQDITAIGEMCRARKIMFHVDAAQSTGKVEIDMDTMKVDLMSFSAHKTYGPKGMGALYVRRKPRARIEAQIHGGGHERGMRSGTLATHQIVGMGEAFRIAKEDMAADNEKTRMLRDRMWEGLQSIEEIYLNGDKDQRVSGNLNVSFNFVEGESLMMSLKDLAISSGSACTSASLEPSYVLRALGRSDELSHSSLRFSFGRFTTTEEVDQALNSIHKAVDHLRMLSPLWDMHLEGVDMSKIEWAAH</sequence>
<evidence type="ECO:0000256" key="12">
    <source>
        <dbReference type="ARBA" id="ARBA00072125"/>
    </source>
</evidence>
<keyword evidence="5 15" id="KW-0808">Transferase</keyword>
<feature type="domain" description="Aminotransferase class V" evidence="14">
    <location>
        <begin position="10"/>
        <end position="345"/>
    </location>
</feature>
<dbReference type="InterPro" id="IPR020578">
    <property type="entry name" value="Aminotrans_V_PyrdxlP_BS"/>
</dbReference>
<dbReference type="PANTHER" id="PTHR11601">
    <property type="entry name" value="CYSTEINE DESULFURYLASE FAMILY MEMBER"/>
    <property type="match status" value="1"/>
</dbReference>
<dbReference type="PROSITE" id="PS00595">
    <property type="entry name" value="AA_TRANSFER_CLASS_5"/>
    <property type="match status" value="1"/>
</dbReference>
<dbReference type="FunFam" id="3.40.640.10:FF:000003">
    <property type="entry name" value="Cysteine desulfurase IscS"/>
    <property type="match status" value="1"/>
</dbReference>
<dbReference type="GO" id="GO:0044571">
    <property type="term" value="P:[2Fe-2S] cluster assembly"/>
    <property type="evidence" value="ECO:0007669"/>
    <property type="project" value="InterPro"/>
</dbReference>
<evidence type="ECO:0000256" key="13">
    <source>
        <dbReference type="RuleBase" id="RU004504"/>
    </source>
</evidence>
<evidence type="ECO:0000313" key="15">
    <source>
        <dbReference type="EMBL" id="CAA6826751.1"/>
    </source>
</evidence>
<comment type="catalytic activity">
    <reaction evidence="11">
        <text>(sulfur carrier)-H + L-cysteine = (sulfur carrier)-SH + L-alanine</text>
        <dbReference type="Rhea" id="RHEA:43892"/>
        <dbReference type="Rhea" id="RHEA-COMP:14737"/>
        <dbReference type="Rhea" id="RHEA-COMP:14739"/>
        <dbReference type="ChEBI" id="CHEBI:29917"/>
        <dbReference type="ChEBI" id="CHEBI:35235"/>
        <dbReference type="ChEBI" id="CHEBI:57972"/>
        <dbReference type="ChEBI" id="CHEBI:64428"/>
        <dbReference type="EC" id="2.8.1.7"/>
    </reaction>
</comment>
<evidence type="ECO:0000256" key="7">
    <source>
        <dbReference type="ARBA" id="ARBA00022723"/>
    </source>
</evidence>
<evidence type="ECO:0000259" key="14">
    <source>
        <dbReference type="Pfam" id="PF00266"/>
    </source>
</evidence>
<dbReference type="GO" id="GO:0030170">
    <property type="term" value="F:pyridoxal phosphate binding"/>
    <property type="evidence" value="ECO:0007669"/>
    <property type="project" value="InterPro"/>
</dbReference>
<dbReference type="FunFam" id="3.90.1150.10:FF:000002">
    <property type="entry name" value="Cysteine desulfurase IscS"/>
    <property type="match status" value="1"/>
</dbReference>
<dbReference type="GO" id="GO:1990221">
    <property type="term" value="C:L-cysteine desulfurase complex"/>
    <property type="evidence" value="ECO:0007669"/>
    <property type="project" value="UniProtKB-ARBA"/>
</dbReference>
<dbReference type="InterPro" id="IPR000192">
    <property type="entry name" value="Aminotrans_V_dom"/>
</dbReference>
<evidence type="ECO:0000256" key="1">
    <source>
        <dbReference type="ARBA" id="ARBA00001933"/>
    </source>
</evidence>
<keyword evidence="10" id="KW-0411">Iron-sulfur</keyword>
<comment type="cofactor">
    <cofactor evidence="1 13">
        <name>pyridoxal 5'-phosphate</name>
        <dbReference type="ChEBI" id="CHEBI:597326"/>
    </cofactor>
</comment>
<dbReference type="InterPro" id="IPR015421">
    <property type="entry name" value="PyrdxlP-dep_Trfase_major"/>
</dbReference>
<dbReference type="SUPFAM" id="SSF53383">
    <property type="entry name" value="PLP-dependent transferases"/>
    <property type="match status" value="1"/>
</dbReference>
<dbReference type="NCBIfam" id="TIGR02006">
    <property type="entry name" value="IscS"/>
    <property type="match status" value="1"/>
</dbReference>
<dbReference type="Pfam" id="PF00266">
    <property type="entry name" value="Aminotran_5"/>
    <property type="match status" value="1"/>
</dbReference>
<evidence type="ECO:0000256" key="11">
    <source>
        <dbReference type="ARBA" id="ARBA00050776"/>
    </source>
</evidence>
<keyword evidence="7" id="KW-0479">Metal-binding</keyword>
<dbReference type="NCBIfam" id="NF010611">
    <property type="entry name" value="PRK14012.1"/>
    <property type="match status" value="1"/>
</dbReference>
<dbReference type="InterPro" id="IPR015422">
    <property type="entry name" value="PyrdxlP-dep_Trfase_small"/>
</dbReference>
<comment type="pathway">
    <text evidence="2">Cofactor biosynthesis; iron-sulfur cluster biosynthesis.</text>
</comment>
<keyword evidence="8" id="KW-0663">Pyridoxal phosphate</keyword>
<name>A0A6S6TVX8_9GAMM</name>
<evidence type="ECO:0000256" key="2">
    <source>
        <dbReference type="ARBA" id="ARBA00005151"/>
    </source>
</evidence>
<accession>A0A6S6TVX8</accession>
<evidence type="ECO:0000256" key="8">
    <source>
        <dbReference type="ARBA" id="ARBA00022898"/>
    </source>
</evidence>
<evidence type="ECO:0000256" key="10">
    <source>
        <dbReference type="ARBA" id="ARBA00023014"/>
    </source>
</evidence>
<dbReference type="EC" id="2.8.1.7" evidence="4"/>
<dbReference type="Gene3D" id="3.40.640.10">
    <property type="entry name" value="Type I PLP-dependent aspartate aminotransferase-like (Major domain)"/>
    <property type="match status" value="1"/>
</dbReference>
<dbReference type="PANTHER" id="PTHR11601:SF34">
    <property type="entry name" value="CYSTEINE DESULFURASE"/>
    <property type="match status" value="1"/>
</dbReference>
<dbReference type="GO" id="GO:0046872">
    <property type="term" value="F:metal ion binding"/>
    <property type="evidence" value="ECO:0007669"/>
    <property type="project" value="UniProtKB-KW"/>
</dbReference>
<evidence type="ECO:0000256" key="4">
    <source>
        <dbReference type="ARBA" id="ARBA00012239"/>
    </source>
</evidence>
<evidence type="ECO:0000256" key="9">
    <source>
        <dbReference type="ARBA" id="ARBA00023004"/>
    </source>
</evidence>
<proteinExistence type="inferred from homology"/>
<dbReference type="GO" id="GO:0051537">
    <property type="term" value="F:2 iron, 2 sulfur cluster binding"/>
    <property type="evidence" value="ECO:0007669"/>
    <property type="project" value="UniProtKB-KW"/>
</dbReference>
<keyword evidence="6" id="KW-0001">2Fe-2S</keyword>
<dbReference type="GO" id="GO:0031071">
    <property type="term" value="F:cysteine desulfurase activity"/>
    <property type="evidence" value="ECO:0007669"/>
    <property type="project" value="UniProtKB-EC"/>
</dbReference>
<dbReference type="InterPro" id="IPR010240">
    <property type="entry name" value="Cys_deSase_IscS"/>
</dbReference>
<evidence type="ECO:0000256" key="5">
    <source>
        <dbReference type="ARBA" id="ARBA00022679"/>
    </source>
</evidence>
<dbReference type="AlphaFoldDB" id="A0A6S6TVX8"/>
<comment type="similarity">
    <text evidence="3">Belongs to the class-V pyridoxal-phosphate-dependent aminotransferase family. NifS/IscS subfamily.</text>
</comment>
<dbReference type="Gene3D" id="3.90.1150.10">
    <property type="entry name" value="Aspartate Aminotransferase, domain 1"/>
    <property type="match status" value="1"/>
</dbReference>
<keyword evidence="9" id="KW-0408">Iron</keyword>
<reference evidence="15" key="1">
    <citation type="submission" date="2020-01" db="EMBL/GenBank/DDBJ databases">
        <authorList>
            <person name="Meier V. D."/>
            <person name="Meier V D."/>
        </authorList>
    </citation>
    <scope>NUCLEOTIDE SEQUENCE</scope>
    <source>
        <strain evidence="15">HLG_WM_MAG_08</strain>
    </source>
</reference>
<organism evidence="15">
    <name type="scientific">uncultured Thiotrichaceae bacterium</name>
    <dbReference type="NCBI Taxonomy" id="298394"/>
    <lineage>
        <taxon>Bacteria</taxon>
        <taxon>Pseudomonadati</taxon>
        <taxon>Pseudomonadota</taxon>
        <taxon>Gammaproteobacteria</taxon>
        <taxon>Thiotrichales</taxon>
        <taxon>Thiotrichaceae</taxon>
        <taxon>environmental samples</taxon>
    </lineage>
</organism>
<protein>
    <recommendedName>
        <fullName evidence="12">Cysteine desulfurase IscS</fullName>
        <ecNumber evidence="4">2.8.1.7</ecNumber>
    </recommendedName>
</protein>
<evidence type="ECO:0000256" key="6">
    <source>
        <dbReference type="ARBA" id="ARBA00022714"/>
    </source>
</evidence>
<evidence type="ECO:0000256" key="3">
    <source>
        <dbReference type="ARBA" id="ARBA00006490"/>
    </source>
</evidence>
<gene>
    <name evidence="15" type="ORF">HELGO_WM65300</name>
</gene>
<dbReference type="InterPro" id="IPR015424">
    <property type="entry name" value="PyrdxlP-dep_Trfase"/>
</dbReference>
<dbReference type="InterPro" id="IPR016454">
    <property type="entry name" value="Cysteine_dSase"/>
</dbReference>